<evidence type="ECO:0000313" key="1">
    <source>
        <dbReference type="EMBL" id="QEM82923.1"/>
    </source>
</evidence>
<accession>A0A5C1NJX3</accession>
<protein>
    <recommendedName>
        <fullName evidence="3">Lectin</fullName>
    </recommendedName>
</protein>
<dbReference type="Proteomes" id="UP000324285">
    <property type="component" value="Chromosome"/>
</dbReference>
<dbReference type="KEGG" id="hbh:E4T21_16240"/>
<dbReference type="SUPFAM" id="SSF49785">
    <property type="entry name" value="Galactose-binding domain-like"/>
    <property type="match status" value="2"/>
</dbReference>
<dbReference type="RefSeq" id="WP_149286045.1">
    <property type="nucleotide sequence ID" value="NZ_CP038437.2"/>
</dbReference>
<keyword evidence="2" id="KW-1185">Reference proteome</keyword>
<dbReference type="Pfam" id="PF07828">
    <property type="entry name" value="PA-IL"/>
    <property type="match status" value="2"/>
</dbReference>
<gene>
    <name evidence="1" type="ORF">E4T21_16240</name>
</gene>
<organism evidence="1 2">
    <name type="scientific">Halomonas binhaiensis</name>
    <dbReference type="NCBI Taxonomy" id="2562282"/>
    <lineage>
        <taxon>Bacteria</taxon>
        <taxon>Pseudomonadati</taxon>
        <taxon>Pseudomonadota</taxon>
        <taxon>Gammaproteobacteria</taxon>
        <taxon>Oceanospirillales</taxon>
        <taxon>Halomonadaceae</taxon>
        <taxon>Halomonas</taxon>
    </lineage>
</organism>
<dbReference type="InterPro" id="IPR008979">
    <property type="entry name" value="Galactose-bd-like_sf"/>
</dbReference>
<sequence length="241" mass="25518">MKLWSGNVSAAAENGISSGVKVSKGDVITILANGWVKYASSEHAWAAPQGAAGRSDLPESIATLVAVINGTKYSVGNYLYRWEVPEAGEISFLFNDRPGTFSDNSGEFDVEVYAEASQSNAETWDGVLPGNSVDGVETNMAVKKGDVISIRASGGIHISQEGKELGPDGSMRGSSKNAIFPPAQLASVVMKIAGTYYPVGKELSEFVVPEDGEVSFIVNDEPGSHADNRGEFSIHMDVKRA</sequence>
<evidence type="ECO:0008006" key="3">
    <source>
        <dbReference type="Google" id="ProtNLM"/>
    </source>
</evidence>
<dbReference type="InterPro" id="IPR012905">
    <property type="entry name" value="PA-IL"/>
</dbReference>
<dbReference type="AlphaFoldDB" id="A0A5C1NJX3"/>
<name>A0A5C1NJX3_9GAMM</name>
<proteinExistence type="predicted"/>
<evidence type="ECO:0000313" key="2">
    <source>
        <dbReference type="Proteomes" id="UP000324285"/>
    </source>
</evidence>
<reference evidence="1" key="1">
    <citation type="submission" date="2021-02" db="EMBL/GenBank/DDBJ databases">
        <title>Strain Y2R2, a novel species of the genus Halomonas.</title>
        <authorList>
            <person name="Huang H."/>
        </authorList>
    </citation>
    <scope>NUCLEOTIDE SEQUENCE</scope>
    <source>
        <strain evidence="1">Y2R2</strain>
    </source>
</reference>
<dbReference type="Gene3D" id="2.60.120.430">
    <property type="entry name" value="Galactose-binding lectin"/>
    <property type="match status" value="2"/>
</dbReference>
<dbReference type="OrthoDB" id="6444532at2"/>
<dbReference type="EMBL" id="CP038437">
    <property type="protein sequence ID" value="QEM82923.1"/>
    <property type="molecule type" value="Genomic_DNA"/>
</dbReference>